<comment type="catalytic activity">
    <reaction evidence="1">
        <text>ATP + protein L-histidine = ADP + protein N-phospho-L-histidine.</text>
        <dbReference type="EC" id="2.7.13.3"/>
    </reaction>
</comment>
<evidence type="ECO:0000256" key="5">
    <source>
        <dbReference type="ARBA" id="ARBA00022741"/>
    </source>
</evidence>
<dbReference type="InterPro" id="IPR003018">
    <property type="entry name" value="GAF"/>
</dbReference>
<dbReference type="InterPro" id="IPR036890">
    <property type="entry name" value="HATPase_C_sf"/>
</dbReference>
<evidence type="ECO:0000256" key="4">
    <source>
        <dbReference type="ARBA" id="ARBA00022679"/>
    </source>
</evidence>
<dbReference type="PANTHER" id="PTHR43102:SF2">
    <property type="entry name" value="GAF DOMAIN-CONTAINING PROTEIN"/>
    <property type="match status" value="1"/>
</dbReference>
<feature type="domain" description="GAF" evidence="8">
    <location>
        <begin position="187"/>
        <end position="336"/>
    </location>
</feature>
<keyword evidence="7" id="KW-0067">ATP-binding</keyword>
<evidence type="ECO:0000256" key="2">
    <source>
        <dbReference type="ARBA" id="ARBA00012438"/>
    </source>
</evidence>
<protein>
    <recommendedName>
        <fullName evidence="2">histidine kinase</fullName>
        <ecNumber evidence="2">2.7.13.3</ecNumber>
    </recommendedName>
</protein>
<accession>A0ABS0XS46</accession>
<keyword evidence="6" id="KW-0418">Kinase</keyword>
<dbReference type="EC" id="2.7.13.3" evidence="2"/>
<dbReference type="SMART" id="SM00065">
    <property type="entry name" value="GAF"/>
    <property type="match status" value="2"/>
</dbReference>
<organism evidence="10 11">
    <name type="scientific">Sphingomonas mollis</name>
    <dbReference type="NCBI Taxonomy" id="2795726"/>
    <lineage>
        <taxon>Bacteria</taxon>
        <taxon>Pseudomonadati</taxon>
        <taxon>Pseudomonadota</taxon>
        <taxon>Alphaproteobacteria</taxon>
        <taxon>Sphingomonadales</taxon>
        <taxon>Sphingomonadaceae</taxon>
        <taxon>Sphingomonas</taxon>
    </lineage>
</organism>
<proteinExistence type="predicted"/>
<feature type="domain" description="GAF" evidence="8">
    <location>
        <begin position="22"/>
        <end position="166"/>
    </location>
</feature>
<evidence type="ECO:0000256" key="7">
    <source>
        <dbReference type="ARBA" id="ARBA00022840"/>
    </source>
</evidence>
<dbReference type="Pfam" id="PF07536">
    <property type="entry name" value="HWE_HK"/>
    <property type="match status" value="1"/>
</dbReference>
<dbReference type="SUPFAM" id="SSF55781">
    <property type="entry name" value="GAF domain-like"/>
    <property type="match status" value="2"/>
</dbReference>
<comment type="caution">
    <text evidence="10">The sequence shown here is derived from an EMBL/GenBank/DDBJ whole genome shotgun (WGS) entry which is preliminary data.</text>
</comment>
<evidence type="ECO:0000313" key="10">
    <source>
        <dbReference type="EMBL" id="MBJ6122843.1"/>
    </source>
</evidence>
<feature type="domain" description="Signal transduction histidine kinase HWE region" evidence="9">
    <location>
        <begin position="341"/>
        <end position="420"/>
    </location>
</feature>
<keyword evidence="3" id="KW-0597">Phosphoprotein</keyword>
<evidence type="ECO:0000313" key="11">
    <source>
        <dbReference type="Proteomes" id="UP000640426"/>
    </source>
</evidence>
<dbReference type="InterPro" id="IPR011102">
    <property type="entry name" value="Sig_transdc_His_kinase_HWE"/>
</dbReference>
<evidence type="ECO:0000256" key="3">
    <source>
        <dbReference type="ARBA" id="ARBA00022553"/>
    </source>
</evidence>
<dbReference type="InterPro" id="IPR029016">
    <property type="entry name" value="GAF-like_dom_sf"/>
</dbReference>
<evidence type="ECO:0000259" key="8">
    <source>
        <dbReference type="SMART" id="SM00065"/>
    </source>
</evidence>
<dbReference type="SMART" id="SM00911">
    <property type="entry name" value="HWE_HK"/>
    <property type="match status" value="1"/>
</dbReference>
<dbReference type="Pfam" id="PF01590">
    <property type="entry name" value="GAF"/>
    <property type="match status" value="2"/>
</dbReference>
<dbReference type="EMBL" id="JAELXS010000007">
    <property type="protein sequence ID" value="MBJ6122843.1"/>
    <property type="molecule type" value="Genomic_DNA"/>
</dbReference>
<name>A0ABS0XS46_9SPHN</name>
<keyword evidence="4" id="KW-0808">Transferase</keyword>
<sequence>MGERTSEERRRAIDLLGVLDTPPEKAFDDIVLVASLCCDTPIALVSLLDVERQWFRARVGLDAPETPIDWSVCRIDIDRATFLSIPDLTADPRTRDNPLVMRHPHLRFYAGAPLVMRSGAVIGRLCVIDTIARPDGLSEQQQVLLEALARQVADHLELRQIARTSDHLARLQAALLDIGDRIRRSRSVGEMTQSIAQIVGHALQADRAGFGTVDAATETIEVEPDWTADGVASVAGRHGFEEFGRLREGLAKGEMLVIHDVTTDPRTAADPSRMLAVGIAALVNVPVRDRGRTIAVFLVHATTPRRWTSTELSFLHSVADRLEAGVSRHRLDQQQRSVNGEISHRLKNMLSMVQAIATQTLRDVPDRGPVAVFEQRLLALSTAHDALLKGEWIAADMAGIILGVLAPFGFEERMRRTGPVVTLDAGAAMSVSLVIHEMMTNACKYGALSNDAGQIDIDWTIAGESDDATLTMTWKEQGGPPVKEPTRRGFGAKLIRQGLIGTGGVTLRYHEAGLTAVFVVPLSALTQT</sequence>
<dbReference type="Gene3D" id="3.30.565.10">
    <property type="entry name" value="Histidine kinase-like ATPase, C-terminal domain"/>
    <property type="match status" value="1"/>
</dbReference>
<keyword evidence="11" id="KW-1185">Reference proteome</keyword>
<evidence type="ECO:0000256" key="1">
    <source>
        <dbReference type="ARBA" id="ARBA00000085"/>
    </source>
</evidence>
<evidence type="ECO:0000256" key="6">
    <source>
        <dbReference type="ARBA" id="ARBA00022777"/>
    </source>
</evidence>
<dbReference type="Gene3D" id="3.30.450.40">
    <property type="match status" value="2"/>
</dbReference>
<dbReference type="Proteomes" id="UP000640426">
    <property type="component" value="Unassembled WGS sequence"/>
</dbReference>
<dbReference type="PANTHER" id="PTHR43102">
    <property type="entry name" value="SLR1143 PROTEIN"/>
    <property type="match status" value="1"/>
</dbReference>
<evidence type="ECO:0000259" key="9">
    <source>
        <dbReference type="SMART" id="SM00911"/>
    </source>
</evidence>
<gene>
    <name evidence="10" type="ORF">JAO74_13675</name>
</gene>
<reference evidence="11" key="1">
    <citation type="submission" date="2020-12" db="EMBL/GenBank/DDBJ databases">
        <title>Hymenobacter sp.</title>
        <authorList>
            <person name="Kim M.K."/>
        </authorList>
    </citation>
    <scope>NUCLEOTIDE SEQUENCE [LARGE SCALE GENOMIC DNA]</scope>
    <source>
        <strain evidence="11">BT553</strain>
    </source>
</reference>
<keyword evidence="5" id="KW-0547">Nucleotide-binding</keyword>